<evidence type="ECO:0008006" key="7">
    <source>
        <dbReference type="Google" id="ProtNLM"/>
    </source>
</evidence>
<feature type="region of interest" description="Disordered" evidence="2">
    <location>
        <begin position="794"/>
        <end position="922"/>
    </location>
</feature>
<feature type="compositionally biased region" description="Basic and acidic residues" evidence="2">
    <location>
        <begin position="716"/>
        <end position="726"/>
    </location>
</feature>
<evidence type="ECO:0000259" key="4">
    <source>
        <dbReference type="PROSITE" id="PS50010"/>
    </source>
</evidence>
<feature type="region of interest" description="Disordered" evidence="2">
    <location>
        <begin position="1159"/>
        <end position="1200"/>
    </location>
</feature>
<evidence type="ECO:0000256" key="2">
    <source>
        <dbReference type="SAM" id="MobiDB-lite"/>
    </source>
</evidence>
<feature type="region of interest" description="Disordered" evidence="2">
    <location>
        <begin position="659"/>
        <end position="733"/>
    </location>
</feature>
<dbReference type="SUPFAM" id="SSF50729">
    <property type="entry name" value="PH domain-like"/>
    <property type="match status" value="1"/>
</dbReference>
<feature type="compositionally biased region" description="Acidic residues" evidence="2">
    <location>
        <begin position="678"/>
        <end position="690"/>
    </location>
</feature>
<feature type="domain" description="DH" evidence="4">
    <location>
        <begin position="267"/>
        <end position="447"/>
    </location>
</feature>
<feature type="region of interest" description="Disordered" evidence="2">
    <location>
        <begin position="1063"/>
        <end position="1102"/>
    </location>
</feature>
<dbReference type="Gene3D" id="1.20.900.10">
    <property type="entry name" value="Dbl homology (DH) domain"/>
    <property type="match status" value="1"/>
</dbReference>
<feature type="region of interest" description="Disordered" evidence="2">
    <location>
        <begin position="140"/>
        <end position="231"/>
    </location>
</feature>
<feature type="compositionally biased region" description="Low complexity" evidence="2">
    <location>
        <begin position="849"/>
        <end position="864"/>
    </location>
</feature>
<feature type="compositionally biased region" description="Basic and acidic residues" evidence="2">
    <location>
        <begin position="822"/>
        <end position="831"/>
    </location>
</feature>
<feature type="region of interest" description="Disordered" evidence="2">
    <location>
        <begin position="609"/>
        <end position="630"/>
    </location>
</feature>
<feature type="compositionally biased region" description="Basic and acidic residues" evidence="2">
    <location>
        <begin position="1159"/>
        <end position="1170"/>
    </location>
</feature>
<sequence length="1682" mass="186854">MRWEGQGQVGWLGLRSSRSPVNDWETTLSPQCVYVRLWLVGEDLLSLMKWPGVGQSRGSEYSAYVQQGGAMSTLGRSKDRTLGVALRPGMDVSALRTAWEDRRLLNGINRKFTRWFGRLSGSVLLTFITDSTPDWFAESPRLSSASISSNERAPSATPSWSDLPSAGQRPVSLVSTLSSGSGSSRDDSPAPPRPGVATPPTGADDIDLELSPQTGAGEQDHPSAGEAISRGGTLFRLNDSATDRGVRKHPLSPFAAEAMAPNPKLTYVDRVVMEIIETERMYVRDLRSIVEDYLAHIIDQADLPMRPEQVCALFGNIEDIYEFNSELLQSLDMCDNDPVAIAKCFVMKREYFDIYTQYCTNYPNSVAALTDCMRNKSLAKFFRERQASLKRSLPLGSYLLKPVQRILKYHLLLQEIAKHFDPEEEGYEVVEEAIYTMTHVAWYINDMKRKHEHAVRLQEVQSLLINWKGPDLTTYGELVLEGTFKVHRAKNERTLFLFDRMLLISKRRGEHYVYKTHISCSTLMLIESAKDSLCFSVTHYKHPKQPHTVQAKTVEERKLWAHHIKRIILENHQAIIPQKAKEAILEMDSIYPNKYRYSPERMKKTISCQSDEFPREGRQGRRQSEPTKQILKSTKAILKHADSEGTLPDEPSPIHAAASVSTLDSSVGESEVDRPSLEEDVGEDVGEEEDTERRQDPVERTCPSDGEEPSTGPPSHSDRATAGKESDSDDILMEEDQVEDFASSMLAAISCWHYRAQALLSAGGTTDEERSNMEENVCYKENGLSSLPVLQSGNEQSASIAEKNYPFLQTTPDKSLLQSKTTDPDSTERPKPAPSNPEDAFGPAPRVFTTPTKVCTTPTKVCTTSPRVEAPEPQGDKEEDQMGASPASQSDDMKTLSSAESSEEEEEEAVIQEGQPSSILPPSVLNQASAIAEHFTNTARRGSTDDARSIGCPSPRLPSRNGSALSLSVEVNDRSIWLNSTCPETPQDNLFGVDLTMHSPRDDSLFEIHRRRDSTLSKKDQLLIDKIKTYYETAEHQDANFSLRRRESLTYIPTGLVKNSVSRFNCSDETPGVEKSEPSVLATSSAPHPSTSATDSPDAPGAWDCMVSSASFNSLDLEKSKKPEVVCSEADRKDKPLSLQDEEFRPSSEMIKVWQDMEKKGNKSQEEARGLVKTTRVASPSLCRRSQTPKENSELESDNSLIILEEADLSTITEESMSPSPVKCKALGLSRKPSGRDPHRSRLDEGRLPRVPQPRIIQLRAEERVEANEAPQSLDDEEMAKNKVFQLARQYSQRIKSPSPAPRQRDVLLGKKNLPCVIEEKLESSGKPNLTLPLLSFDRMSTAQEVSPNAKPPSPAPTPSSLGSPRVLSPGRTQAKSPLSPTPAEVFNWPNVQTLRSKYASSNKDQSQLPSFNRSRSVPERMNSGPKRRSSFSSSFVASCGTVEVPAYRPHLTRDCAPDEALARLHRAGSLDKRLSGLHLNDLQNLKDKVPASGYYVSAQATMPNDHKVLVVEKLPEPGPEPSSAEPLEIVLRAKRVEVVEDVDDSYVQIRSPTSREKISIMAVIDRCRAYQESDEYRQREEGGAKADSVSVSGRGKETIKGLPSNEQLDDAHKTVTNLVKKTEASNKHTGRYTSGKELDKGPTSDKQLDTAQKAATTSEKKTNASQQSKVKNLRQKFLNLQ</sequence>
<dbReference type="PROSITE" id="PS50003">
    <property type="entry name" value="PH_DOMAIN"/>
    <property type="match status" value="1"/>
</dbReference>
<feature type="compositionally biased region" description="Polar residues" evidence="2">
    <location>
        <begin position="1398"/>
        <end position="1416"/>
    </location>
</feature>
<dbReference type="InterPro" id="IPR055251">
    <property type="entry name" value="SOS1_NGEF_PH"/>
</dbReference>
<dbReference type="CDD" id="cd00160">
    <property type="entry name" value="RhoGEF"/>
    <property type="match status" value="1"/>
</dbReference>
<dbReference type="GO" id="GO:2000114">
    <property type="term" value="P:regulation of establishment of cell polarity"/>
    <property type="evidence" value="ECO:0007669"/>
    <property type="project" value="TreeGrafter"/>
</dbReference>
<dbReference type="PANTHER" id="PTHR45924">
    <property type="entry name" value="FI17866P1"/>
    <property type="match status" value="1"/>
</dbReference>
<reference evidence="5" key="3">
    <citation type="submission" date="2025-09" db="UniProtKB">
        <authorList>
            <consortium name="Ensembl"/>
        </authorList>
    </citation>
    <scope>IDENTIFICATION</scope>
</reference>
<feature type="region of interest" description="Disordered" evidence="2">
    <location>
        <begin position="937"/>
        <end position="963"/>
    </location>
</feature>
<keyword evidence="1" id="KW-0597">Phosphoprotein</keyword>
<dbReference type="Pfam" id="PF00621">
    <property type="entry name" value="RhoGEF"/>
    <property type="match status" value="1"/>
</dbReference>
<dbReference type="GO" id="GO:0005829">
    <property type="term" value="C:cytosol"/>
    <property type="evidence" value="ECO:0007669"/>
    <property type="project" value="UniProtKB-ARBA"/>
</dbReference>
<evidence type="ECO:0000313" key="6">
    <source>
        <dbReference type="Proteomes" id="UP000265140"/>
    </source>
</evidence>
<dbReference type="Proteomes" id="UP000265140">
    <property type="component" value="Chromosome 14"/>
</dbReference>
<dbReference type="InterPro" id="IPR043324">
    <property type="entry name" value="PH_PLEKHG1_G2_G3"/>
</dbReference>
<feature type="compositionally biased region" description="Polar residues" evidence="2">
    <location>
        <begin position="807"/>
        <end position="821"/>
    </location>
</feature>
<feature type="compositionally biased region" description="Basic and acidic residues" evidence="2">
    <location>
        <begin position="1234"/>
        <end position="1248"/>
    </location>
</feature>
<dbReference type="InterPro" id="IPR000219">
    <property type="entry name" value="DH_dom"/>
</dbReference>
<feature type="compositionally biased region" description="Polar residues" evidence="2">
    <location>
        <begin position="659"/>
        <end position="668"/>
    </location>
</feature>
<dbReference type="InterPro" id="IPR035899">
    <property type="entry name" value="DBL_dom_sf"/>
</dbReference>
<dbReference type="GO" id="GO:0031267">
    <property type="term" value="F:small GTPase binding"/>
    <property type="evidence" value="ECO:0007669"/>
    <property type="project" value="TreeGrafter"/>
</dbReference>
<dbReference type="SMART" id="SM00233">
    <property type="entry name" value="PH"/>
    <property type="match status" value="1"/>
</dbReference>
<dbReference type="CDD" id="cd13243">
    <property type="entry name" value="PH_PLEKHG1_G2_G3"/>
    <property type="match status" value="1"/>
</dbReference>
<dbReference type="GeneTree" id="ENSGT00940000156521"/>
<feature type="compositionally biased region" description="Polar residues" evidence="2">
    <location>
        <begin position="141"/>
        <end position="162"/>
    </location>
</feature>
<dbReference type="PANTHER" id="PTHR45924:SF4">
    <property type="entry name" value="PLECKSTRIN HOMOLOGY DOMAIN-CONTAINING FAMILY G MEMBER 3"/>
    <property type="match status" value="1"/>
</dbReference>
<feature type="compositionally biased region" description="Basic and acidic residues" evidence="2">
    <location>
        <begin position="612"/>
        <end position="625"/>
    </location>
</feature>
<feature type="compositionally biased region" description="Acidic residues" evidence="2">
    <location>
        <begin position="901"/>
        <end position="910"/>
    </location>
</feature>
<proteinExistence type="predicted"/>
<dbReference type="InterPro" id="IPR001849">
    <property type="entry name" value="PH_domain"/>
</dbReference>
<keyword evidence="6" id="KW-1185">Reference proteome</keyword>
<dbReference type="PROSITE" id="PS50010">
    <property type="entry name" value="DH_2"/>
    <property type="match status" value="1"/>
</dbReference>
<protein>
    <recommendedName>
        <fullName evidence="7">Pleckstrin homology and RhoGEF domain containing G3</fullName>
    </recommendedName>
</protein>
<evidence type="ECO:0000313" key="5">
    <source>
        <dbReference type="Ensembl" id="ENSELUP00000081852.1"/>
    </source>
</evidence>
<feature type="region of interest" description="Disordered" evidence="2">
    <location>
        <begin position="1212"/>
        <end position="1254"/>
    </location>
</feature>
<organism evidence="5 6">
    <name type="scientific">Esox lucius</name>
    <name type="common">Northern pike</name>
    <dbReference type="NCBI Taxonomy" id="8010"/>
    <lineage>
        <taxon>Eukaryota</taxon>
        <taxon>Metazoa</taxon>
        <taxon>Chordata</taxon>
        <taxon>Craniata</taxon>
        <taxon>Vertebrata</taxon>
        <taxon>Euteleostomi</taxon>
        <taxon>Actinopterygii</taxon>
        <taxon>Neopterygii</taxon>
        <taxon>Teleostei</taxon>
        <taxon>Protacanthopterygii</taxon>
        <taxon>Esociformes</taxon>
        <taxon>Esocidae</taxon>
        <taxon>Esox</taxon>
    </lineage>
</organism>
<dbReference type="Pfam" id="PF22697">
    <property type="entry name" value="SOS1_NGEF_PH"/>
    <property type="match status" value="1"/>
</dbReference>
<dbReference type="FunFam" id="1.20.900.10:FF:000019">
    <property type="entry name" value="Pleckstrin homology domain-containing family G member 1"/>
    <property type="match status" value="1"/>
</dbReference>
<feature type="domain" description="PH" evidence="3">
    <location>
        <begin position="471"/>
        <end position="569"/>
    </location>
</feature>
<feature type="compositionally biased region" description="Low complexity" evidence="2">
    <location>
        <begin position="170"/>
        <end position="183"/>
    </location>
</feature>
<evidence type="ECO:0000256" key="1">
    <source>
        <dbReference type="ARBA" id="ARBA00022553"/>
    </source>
</evidence>
<reference evidence="5" key="2">
    <citation type="submission" date="2025-08" db="UniProtKB">
        <authorList>
            <consortium name="Ensembl"/>
        </authorList>
    </citation>
    <scope>IDENTIFICATION</scope>
</reference>
<dbReference type="InterPro" id="IPR011993">
    <property type="entry name" value="PH-like_dom_sf"/>
</dbReference>
<dbReference type="SUPFAM" id="SSF48065">
    <property type="entry name" value="DBL homology domain (DH-domain)"/>
    <property type="match status" value="1"/>
</dbReference>
<dbReference type="SMART" id="SM00325">
    <property type="entry name" value="RhoGEF"/>
    <property type="match status" value="1"/>
</dbReference>
<feature type="compositionally biased region" description="Basic and acidic residues" evidence="2">
    <location>
        <begin position="1576"/>
        <end position="1585"/>
    </location>
</feature>
<feature type="compositionally biased region" description="Polar residues" evidence="2">
    <location>
        <begin position="1650"/>
        <end position="1671"/>
    </location>
</feature>
<feature type="region of interest" description="Disordered" evidence="2">
    <location>
        <begin position="1398"/>
        <end position="1433"/>
    </location>
</feature>
<dbReference type="GO" id="GO:0005085">
    <property type="term" value="F:guanyl-nucleotide exchange factor activity"/>
    <property type="evidence" value="ECO:0007669"/>
    <property type="project" value="InterPro"/>
</dbReference>
<reference evidence="5 6" key="1">
    <citation type="submission" date="2020-02" db="EMBL/GenBank/DDBJ databases">
        <title>Esox lucius (northern pike) genome, fEsoLuc1, primary haplotype.</title>
        <authorList>
            <person name="Myers G."/>
            <person name="Karagic N."/>
            <person name="Meyer A."/>
            <person name="Pippel M."/>
            <person name="Reichard M."/>
            <person name="Winkler S."/>
            <person name="Tracey A."/>
            <person name="Sims Y."/>
            <person name="Howe K."/>
            <person name="Rhie A."/>
            <person name="Formenti G."/>
            <person name="Durbin R."/>
            <person name="Fedrigo O."/>
            <person name="Jarvis E.D."/>
        </authorList>
    </citation>
    <scope>NUCLEOTIDE SEQUENCE [LARGE SCALE GENOMIC DNA]</scope>
</reference>
<feature type="compositionally biased region" description="Basic and acidic residues" evidence="2">
    <location>
        <begin position="1635"/>
        <end position="1649"/>
    </location>
</feature>
<feature type="region of interest" description="Disordered" evidence="2">
    <location>
        <begin position="1342"/>
        <end position="1386"/>
    </location>
</feature>
<evidence type="ECO:0000259" key="3">
    <source>
        <dbReference type="PROSITE" id="PS50003"/>
    </source>
</evidence>
<dbReference type="Ensembl" id="ENSELUT00000096532.1">
    <property type="protein sequence ID" value="ENSELUP00000081852.1"/>
    <property type="gene ID" value="ENSELUG00000016456.3"/>
</dbReference>
<feature type="region of interest" description="Disordered" evidence="2">
    <location>
        <begin position="1576"/>
        <end position="1682"/>
    </location>
</feature>
<feature type="compositionally biased region" description="Low complexity" evidence="2">
    <location>
        <begin position="1082"/>
        <end position="1098"/>
    </location>
</feature>
<accession>A0AAY5K678</accession>
<name>A0AAY5K678_ESOLU</name>
<dbReference type="Gene3D" id="2.30.29.30">
    <property type="entry name" value="Pleckstrin-homology domain (PH domain)/Phosphotyrosine-binding domain (PTB)"/>
    <property type="match status" value="1"/>
</dbReference>